<evidence type="ECO:0000313" key="13">
    <source>
        <dbReference type="EMBL" id="SNQ46603.1"/>
    </source>
</evidence>
<evidence type="ECO:0000256" key="11">
    <source>
        <dbReference type="ARBA" id="ARBA00031350"/>
    </source>
</evidence>
<evidence type="ECO:0000256" key="3">
    <source>
        <dbReference type="ARBA" id="ARBA00011890"/>
    </source>
</evidence>
<keyword evidence="5" id="KW-0963">Cytoplasm</keyword>
<comment type="similarity">
    <text evidence="2">Belongs to the methyltransferase superfamily. L-isoaspartyl/D-aspartyl protein methyltransferase family.</text>
</comment>
<evidence type="ECO:0000256" key="1">
    <source>
        <dbReference type="ARBA" id="ARBA00004496"/>
    </source>
</evidence>
<accession>A0A2I2KLR0</accession>
<organism evidence="13 14">
    <name type="scientific">Frankia canadensis</name>
    <dbReference type="NCBI Taxonomy" id="1836972"/>
    <lineage>
        <taxon>Bacteria</taxon>
        <taxon>Bacillati</taxon>
        <taxon>Actinomycetota</taxon>
        <taxon>Actinomycetes</taxon>
        <taxon>Frankiales</taxon>
        <taxon>Frankiaceae</taxon>
        <taxon>Frankia</taxon>
    </lineage>
</organism>
<dbReference type="RefSeq" id="WP_165818254.1">
    <property type="nucleotide sequence ID" value="NZ_FZMO01000055.1"/>
</dbReference>
<gene>
    <name evidence="13" type="ORF">FRACA_1480011</name>
</gene>
<dbReference type="Proteomes" id="UP000234331">
    <property type="component" value="Unassembled WGS sequence"/>
</dbReference>
<dbReference type="PANTHER" id="PTHR11579">
    <property type="entry name" value="PROTEIN-L-ISOASPARTATE O-METHYLTRANSFERASE"/>
    <property type="match status" value="1"/>
</dbReference>
<evidence type="ECO:0000256" key="6">
    <source>
        <dbReference type="ARBA" id="ARBA00022603"/>
    </source>
</evidence>
<keyword evidence="8" id="KW-0949">S-adenosyl-L-methionine</keyword>
<dbReference type="Pfam" id="PF01135">
    <property type="entry name" value="PCMT"/>
    <property type="match status" value="1"/>
</dbReference>
<sequence>MDDAFEASGWHQVAITFTDRHTAERIAVRHLRPALLREQAAGRIAGWFFVRKTPAWRLRYRPATPDTAAHLARVLDELVAGGHAVGWSTGIYEPEVTAFGGAEGMAVAHDLFAHDSHHVLDHLARPADPDKATLGRRELAVLLASVLLRGAGLDWYEQGDVWARLARHRPASPAVPPLPPERRRTLAAATHRLMTVDAGPGSRLAVRDPAADLVGWAGGFERAGRDLADLAACGTLERGLRAILTHHLIFFWNRLGLPFADQAILATLGKEVVMAEDDIDVVAPSPQHDAGAAPANDAATHHAEREAATARLRDTLVDRLRASGAVRSDAVQAAMRTVPRHLFLPGVDVADAYADEPVYTKQDSAGVSISAASQPTIVAMMLEQLDVRPGDRILEIGAGTGYNAALLAHLAGARGQVTTIDVDDDIVVGARRNLTAAGRADVTVVLGDGALGAPDGGPFDRVIATVGAFDAPPAWLDQAAPHARLVLPIRLRGAVARSIAFDHHDGVWRSHSIEMCSFMPLRGIGDDPRRIAALTADGDVSVQLYREHTTDPAALLGVLDQPGTEAWTGVLFAAPESFEWLDLWLTCTLDGGLTRMPTTPRAVESGLVSPQFGWGAMAAVEKDSLAYLTLRPAPRATDGTTMNEVGVIAHGPDHDDLARHVATEIQRWNRDHRARDVHIDMHPGTPSAGQVVLDRQHNPLTVTWA</sequence>
<dbReference type="InterPro" id="IPR000682">
    <property type="entry name" value="PCMT"/>
</dbReference>
<evidence type="ECO:0000259" key="12">
    <source>
        <dbReference type="Pfam" id="PF14028"/>
    </source>
</evidence>
<dbReference type="InterPro" id="IPR023809">
    <property type="entry name" value="Thiopep_bacteriocin_synth_dom"/>
</dbReference>
<dbReference type="SUPFAM" id="SSF53335">
    <property type="entry name" value="S-adenosyl-L-methionine-dependent methyltransferases"/>
    <property type="match status" value="1"/>
</dbReference>
<evidence type="ECO:0000256" key="10">
    <source>
        <dbReference type="ARBA" id="ARBA00031323"/>
    </source>
</evidence>
<keyword evidence="6 13" id="KW-0489">Methyltransferase</keyword>
<dbReference type="NCBIfam" id="TIGR03891">
    <property type="entry name" value="thiopep_ocin"/>
    <property type="match status" value="1"/>
</dbReference>
<dbReference type="PANTHER" id="PTHR11579:SF0">
    <property type="entry name" value="PROTEIN-L-ISOASPARTATE(D-ASPARTATE) O-METHYLTRANSFERASE"/>
    <property type="match status" value="1"/>
</dbReference>
<keyword evidence="7 13" id="KW-0808">Transferase</keyword>
<evidence type="ECO:0000256" key="9">
    <source>
        <dbReference type="ARBA" id="ARBA00030757"/>
    </source>
</evidence>
<dbReference type="InterPro" id="IPR027573">
    <property type="entry name" value="Methyltran_FxLD"/>
</dbReference>
<dbReference type="NCBIfam" id="TIGR04364">
    <property type="entry name" value="methyltran_FxLD"/>
    <property type="match status" value="1"/>
</dbReference>
<dbReference type="Pfam" id="PF14028">
    <property type="entry name" value="Lant_dehydr_C"/>
    <property type="match status" value="1"/>
</dbReference>
<dbReference type="CDD" id="cd02440">
    <property type="entry name" value="AdoMet_MTases"/>
    <property type="match status" value="1"/>
</dbReference>
<evidence type="ECO:0000256" key="4">
    <source>
        <dbReference type="ARBA" id="ARBA00013346"/>
    </source>
</evidence>
<keyword evidence="14" id="KW-1185">Reference proteome</keyword>
<evidence type="ECO:0000256" key="7">
    <source>
        <dbReference type="ARBA" id="ARBA00022679"/>
    </source>
</evidence>
<evidence type="ECO:0000313" key="14">
    <source>
        <dbReference type="Proteomes" id="UP000234331"/>
    </source>
</evidence>
<evidence type="ECO:0000256" key="8">
    <source>
        <dbReference type="ARBA" id="ARBA00022691"/>
    </source>
</evidence>
<comment type="subcellular location">
    <subcellularLocation>
        <location evidence="1">Cytoplasm</location>
    </subcellularLocation>
</comment>
<dbReference type="InterPro" id="IPR029063">
    <property type="entry name" value="SAM-dependent_MTases_sf"/>
</dbReference>
<proteinExistence type="inferred from homology"/>
<dbReference type="EC" id="2.1.1.77" evidence="3"/>
<feature type="domain" description="Thiopeptide-type bacteriocin biosynthesis" evidence="12">
    <location>
        <begin position="10"/>
        <end position="268"/>
    </location>
</feature>
<name>A0A2I2KLR0_9ACTN</name>
<dbReference type="AlphaFoldDB" id="A0A2I2KLR0"/>
<dbReference type="EMBL" id="FZMO01000055">
    <property type="protein sequence ID" value="SNQ46603.1"/>
    <property type="molecule type" value="Genomic_DNA"/>
</dbReference>
<evidence type="ECO:0000256" key="5">
    <source>
        <dbReference type="ARBA" id="ARBA00022490"/>
    </source>
</evidence>
<dbReference type="Gene3D" id="3.40.50.150">
    <property type="entry name" value="Vaccinia Virus protein VP39"/>
    <property type="match status" value="1"/>
</dbReference>
<reference evidence="13 14" key="1">
    <citation type="submission" date="2017-06" db="EMBL/GenBank/DDBJ databases">
        <authorList>
            <person name="Kim H.J."/>
            <person name="Triplett B.A."/>
        </authorList>
    </citation>
    <scope>NUCLEOTIDE SEQUENCE [LARGE SCALE GENOMIC DNA]</scope>
    <source>
        <strain evidence="13">FRACA_ARgP5</strain>
    </source>
</reference>
<dbReference type="GO" id="GO:0032259">
    <property type="term" value="P:methylation"/>
    <property type="evidence" value="ECO:0007669"/>
    <property type="project" value="UniProtKB-KW"/>
</dbReference>
<evidence type="ECO:0000256" key="2">
    <source>
        <dbReference type="ARBA" id="ARBA00005369"/>
    </source>
</evidence>
<dbReference type="GO" id="GO:0004719">
    <property type="term" value="F:protein-L-isoaspartate (D-aspartate) O-methyltransferase activity"/>
    <property type="evidence" value="ECO:0007669"/>
    <property type="project" value="UniProtKB-EC"/>
</dbReference>
<protein>
    <recommendedName>
        <fullName evidence="4">Protein-L-isoaspartate O-methyltransferase</fullName>
        <ecNumber evidence="3">2.1.1.77</ecNumber>
    </recommendedName>
    <alternativeName>
        <fullName evidence="11">L-isoaspartyl protein carboxyl methyltransferase</fullName>
    </alternativeName>
    <alternativeName>
        <fullName evidence="9">Protein L-isoaspartyl methyltransferase</fullName>
    </alternativeName>
    <alternativeName>
        <fullName evidence="10">Protein-beta-aspartate methyltransferase</fullName>
    </alternativeName>
</protein>
<dbReference type="GO" id="GO:0005737">
    <property type="term" value="C:cytoplasm"/>
    <property type="evidence" value="ECO:0007669"/>
    <property type="project" value="UniProtKB-SubCell"/>
</dbReference>